<keyword evidence="2" id="KW-1185">Reference proteome</keyword>
<dbReference type="Proteomes" id="UP000834106">
    <property type="component" value="Chromosome 3"/>
</dbReference>
<name>A0AAD2DLG3_9LAMI</name>
<accession>A0AAD2DLG3</accession>
<reference evidence="1" key="1">
    <citation type="submission" date="2023-05" db="EMBL/GenBank/DDBJ databases">
        <authorList>
            <person name="Huff M."/>
        </authorList>
    </citation>
    <scope>NUCLEOTIDE SEQUENCE</scope>
</reference>
<proteinExistence type="predicted"/>
<evidence type="ECO:0000313" key="2">
    <source>
        <dbReference type="Proteomes" id="UP000834106"/>
    </source>
</evidence>
<sequence>MPIPRRKCANQLLRSSLANSDFPVQVVADRRLVFLHELLSTGHCILLWGRMEHARKLHMRRLRSSNKHDHCEMANKQHEVFAQACCSKILAADLKDPVGFIHISLPDLLGH</sequence>
<protein>
    <submittedName>
        <fullName evidence="1">Uncharacterized protein</fullName>
    </submittedName>
</protein>
<dbReference type="EMBL" id="OU503038">
    <property type="protein sequence ID" value="CAI9758334.1"/>
    <property type="molecule type" value="Genomic_DNA"/>
</dbReference>
<evidence type="ECO:0000313" key="1">
    <source>
        <dbReference type="EMBL" id="CAI9758334.1"/>
    </source>
</evidence>
<organism evidence="1 2">
    <name type="scientific">Fraxinus pennsylvanica</name>
    <dbReference type="NCBI Taxonomy" id="56036"/>
    <lineage>
        <taxon>Eukaryota</taxon>
        <taxon>Viridiplantae</taxon>
        <taxon>Streptophyta</taxon>
        <taxon>Embryophyta</taxon>
        <taxon>Tracheophyta</taxon>
        <taxon>Spermatophyta</taxon>
        <taxon>Magnoliopsida</taxon>
        <taxon>eudicotyledons</taxon>
        <taxon>Gunneridae</taxon>
        <taxon>Pentapetalae</taxon>
        <taxon>asterids</taxon>
        <taxon>lamiids</taxon>
        <taxon>Lamiales</taxon>
        <taxon>Oleaceae</taxon>
        <taxon>Oleeae</taxon>
        <taxon>Fraxinus</taxon>
    </lineage>
</organism>
<dbReference type="AlphaFoldDB" id="A0AAD2DLG3"/>
<gene>
    <name evidence="1" type="ORF">FPE_LOCUS5764</name>
</gene>